<dbReference type="PROSITE" id="PS51257">
    <property type="entry name" value="PROKAR_LIPOPROTEIN"/>
    <property type="match status" value="1"/>
</dbReference>
<evidence type="ECO:0000313" key="4">
    <source>
        <dbReference type="Proteomes" id="UP000464507"/>
    </source>
</evidence>
<feature type="signal peptide" evidence="2">
    <location>
        <begin position="1"/>
        <end position="23"/>
    </location>
</feature>
<dbReference type="AlphaFoldDB" id="A0A7L5AK95"/>
<protein>
    <recommendedName>
        <fullName evidence="5">DUF3558 domain-containing protein</fullName>
    </recommendedName>
</protein>
<dbReference type="RefSeq" id="WP_161885916.1">
    <property type="nucleotide sequence ID" value="NZ_CP017146.1"/>
</dbReference>
<feature type="region of interest" description="Disordered" evidence="1">
    <location>
        <begin position="26"/>
        <end position="53"/>
    </location>
</feature>
<keyword evidence="4" id="KW-1185">Reference proteome</keyword>
<gene>
    <name evidence="3" type="ORF">BHD05_07690</name>
</gene>
<dbReference type="KEGG" id="mant:BHD05_07690"/>
<evidence type="ECO:0008006" key="5">
    <source>
        <dbReference type="Google" id="ProtNLM"/>
    </source>
</evidence>
<dbReference type="EMBL" id="CP017146">
    <property type="protein sequence ID" value="QHO69541.1"/>
    <property type="molecule type" value="Genomic_DNA"/>
</dbReference>
<reference evidence="3 4" key="1">
    <citation type="submission" date="2016-09" db="EMBL/GenBank/DDBJ databases">
        <title>Complete genome sequence of microbes from the polar regions.</title>
        <authorList>
            <person name="Liao L."/>
            <person name="Chen B."/>
        </authorList>
    </citation>
    <scope>NUCLEOTIDE SEQUENCE [LARGE SCALE GENOMIC DNA]</scope>
    <source>
        <strain evidence="3 4">ZS314</strain>
    </source>
</reference>
<sequence length="206" mass="21410">MTRLAPRLASRAALVTVMVAALAGCTTAGSGEPEPTTDTEPTASASPTPTTAPAAFTLPDDCSELVGPDLAAEYAANDVVLFSDSNGNGIYEQERSVGQDGGEPLYCVYGQDGVDLSSFEFAAQALTNDAHEGVLAELATRGLDESADGERVIFSQEGDEGTLPAIVHIVLPDGWVTVNSTFGGPDRFAEVNDWAETAVEQLYPAP</sequence>
<name>A0A7L5AK95_9MICO</name>
<evidence type="ECO:0000256" key="2">
    <source>
        <dbReference type="SAM" id="SignalP"/>
    </source>
</evidence>
<feature type="chain" id="PRO_5038427333" description="DUF3558 domain-containing protein" evidence="2">
    <location>
        <begin position="24"/>
        <end position="206"/>
    </location>
</feature>
<accession>A0A7L5AK95</accession>
<organism evidence="3 4">
    <name type="scientific">Marisediminicola antarctica</name>
    <dbReference type="NCBI Taxonomy" id="674079"/>
    <lineage>
        <taxon>Bacteria</taxon>
        <taxon>Bacillati</taxon>
        <taxon>Actinomycetota</taxon>
        <taxon>Actinomycetes</taxon>
        <taxon>Micrococcales</taxon>
        <taxon>Microbacteriaceae</taxon>
        <taxon>Marisediminicola</taxon>
    </lineage>
</organism>
<evidence type="ECO:0000313" key="3">
    <source>
        <dbReference type="EMBL" id="QHO69541.1"/>
    </source>
</evidence>
<feature type="compositionally biased region" description="Low complexity" evidence="1">
    <location>
        <begin position="32"/>
        <end position="53"/>
    </location>
</feature>
<keyword evidence="2" id="KW-0732">Signal</keyword>
<dbReference type="Proteomes" id="UP000464507">
    <property type="component" value="Chromosome"/>
</dbReference>
<dbReference type="OrthoDB" id="5119140at2"/>
<proteinExistence type="predicted"/>
<evidence type="ECO:0000256" key="1">
    <source>
        <dbReference type="SAM" id="MobiDB-lite"/>
    </source>
</evidence>